<dbReference type="PANTHER" id="PTHR30614:SF37">
    <property type="entry name" value="AMINO-ACID ABC TRANSPORTER PERMEASE PROTEIN YHDX-RELATED"/>
    <property type="match status" value="1"/>
</dbReference>
<keyword evidence="4" id="KW-1003">Cell membrane</keyword>
<dbReference type="GO" id="GO:0022857">
    <property type="term" value="F:transmembrane transporter activity"/>
    <property type="evidence" value="ECO:0007669"/>
    <property type="project" value="InterPro"/>
</dbReference>
<comment type="similarity">
    <text evidence="2">Belongs to the binding-protein-dependent transport system permease family. HisMQ subfamily.</text>
</comment>
<evidence type="ECO:0000256" key="4">
    <source>
        <dbReference type="ARBA" id="ARBA00022475"/>
    </source>
</evidence>
<feature type="transmembrane region" description="Helical" evidence="9">
    <location>
        <begin position="21"/>
        <end position="40"/>
    </location>
</feature>
<evidence type="ECO:0000256" key="1">
    <source>
        <dbReference type="ARBA" id="ARBA00004429"/>
    </source>
</evidence>
<keyword evidence="8 9" id="KW-0472">Membrane</keyword>
<dbReference type="NCBIfam" id="TIGR01726">
    <property type="entry name" value="HEQRo_perm_3TM"/>
    <property type="match status" value="1"/>
</dbReference>
<evidence type="ECO:0000256" key="8">
    <source>
        <dbReference type="ARBA" id="ARBA00023136"/>
    </source>
</evidence>
<evidence type="ECO:0000313" key="11">
    <source>
        <dbReference type="EMBL" id="GFM93461.1"/>
    </source>
</evidence>
<feature type="transmembrane region" description="Helical" evidence="9">
    <location>
        <begin position="215"/>
        <end position="235"/>
    </location>
</feature>
<gene>
    <name evidence="12" type="ORF">ALP84_03424</name>
    <name evidence="11" type="ORF">PSCICP_34330</name>
</gene>
<evidence type="ECO:0000256" key="5">
    <source>
        <dbReference type="ARBA" id="ARBA00022692"/>
    </source>
</evidence>
<dbReference type="Proteomes" id="UP000614982">
    <property type="component" value="Unassembled WGS sequence"/>
</dbReference>
<dbReference type="InterPro" id="IPR000515">
    <property type="entry name" value="MetI-like"/>
</dbReference>
<keyword evidence="3 9" id="KW-0813">Transport</keyword>
<dbReference type="Pfam" id="PF00528">
    <property type="entry name" value="BPD_transp_1"/>
    <property type="match status" value="1"/>
</dbReference>
<evidence type="ECO:0000313" key="13">
    <source>
        <dbReference type="Proteomes" id="UP000278332"/>
    </source>
</evidence>
<reference evidence="12 13" key="1">
    <citation type="submission" date="2018-08" db="EMBL/GenBank/DDBJ databases">
        <title>Recombination of ecologically and evolutionarily significant loci maintains genetic cohesion in the Pseudomonas syringae species complex.</title>
        <authorList>
            <person name="Dillon M."/>
            <person name="Thakur S."/>
            <person name="Almeida R.N.D."/>
            <person name="Weir B.S."/>
            <person name="Guttman D.S."/>
        </authorList>
    </citation>
    <scope>NUCLEOTIDE SEQUENCE [LARGE SCALE GENOMIC DNA]</scope>
    <source>
        <strain evidence="12 13">ICMP 6917</strain>
    </source>
</reference>
<feature type="transmembrane region" description="Helical" evidence="9">
    <location>
        <begin position="130"/>
        <end position="151"/>
    </location>
</feature>
<sequence>MEKQIVAPKQKLSLSDPKVRAWLFQIITVVAVVSLGWFMFDNTQTNLQHRGITSGFSFLERSAGFGIAQHLIDYTEADSYARVFVIGLLNTLLVSVIGIFLATILGFIIGVARLSQNWMINKLATVYVEVFRNIPPLLQILFWYTAVFLTLPGPRQAHGYLDMFFVSSRGLNMPKAIPAEGAWAFLISIVIAILAVVAMVRWANKRFEATGEPFHKFWAGLGLLLVIPGLSMLIFGSPVHWELPQLKGFNFTGGWVLIPELISLTLALTIYTAAFIAEIVRSGIKSVSHGQTEAARSLGLRPGPTLRKVIIPQALRVIIPPLTSQFLNLAKNSSLAAAIGYPEMVSLFAGTVLNQTGQAIEVIAITMSVYLAISISISMLMNWYNKRIALIER</sequence>
<evidence type="ECO:0000259" key="10">
    <source>
        <dbReference type="PROSITE" id="PS50928"/>
    </source>
</evidence>
<comment type="subcellular location">
    <subcellularLocation>
        <location evidence="1">Cell inner membrane</location>
        <topology evidence="1">Multi-pass membrane protein</topology>
    </subcellularLocation>
    <subcellularLocation>
        <location evidence="9">Cell membrane</location>
        <topology evidence="9">Multi-pass membrane protein</topology>
    </subcellularLocation>
</comment>
<dbReference type="AlphaFoldDB" id="A0A3M4VHY0"/>
<evidence type="ECO:0000256" key="6">
    <source>
        <dbReference type="ARBA" id="ARBA00022970"/>
    </source>
</evidence>
<dbReference type="GO" id="GO:0043190">
    <property type="term" value="C:ATP-binding cassette (ABC) transporter complex"/>
    <property type="evidence" value="ECO:0007669"/>
    <property type="project" value="InterPro"/>
</dbReference>
<proteinExistence type="inferred from homology"/>
<evidence type="ECO:0000313" key="14">
    <source>
        <dbReference type="Proteomes" id="UP000614982"/>
    </source>
</evidence>
<dbReference type="EMBL" id="RBRY01000168">
    <property type="protein sequence ID" value="RMR50939.1"/>
    <property type="molecule type" value="Genomic_DNA"/>
</dbReference>
<feature type="domain" description="ABC transmembrane type-1" evidence="10">
    <location>
        <begin position="88"/>
        <end position="381"/>
    </location>
</feature>
<keyword evidence="7 9" id="KW-1133">Transmembrane helix</keyword>
<keyword evidence="6" id="KW-0029">Amino-acid transport</keyword>
<dbReference type="PANTHER" id="PTHR30614">
    <property type="entry name" value="MEMBRANE COMPONENT OF AMINO ACID ABC TRANSPORTER"/>
    <property type="match status" value="1"/>
</dbReference>
<feature type="transmembrane region" description="Helical" evidence="9">
    <location>
        <begin position="182"/>
        <end position="203"/>
    </location>
</feature>
<dbReference type="InterPro" id="IPR010065">
    <property type="entry name" value="AA_ABC_transptr_permease_3TM"/>
</dbReference>
<dbReference type="EMBL" id="BLWA01000010">
    <property type="protein sequence ID" value="GFM93461.1"/>
    <property type="molecule type" value="Genomic_DNA"/>
</dbReference>
<dbReference type="RefSeq" id="WP_025258733.1">
    <property type="nucleotide sequence ID" value="NZ_BLVX01000002.1"/>
</dbReference>
<evidence type="ECO:0000256" key="3">
    <source>
        <dbReference type="ARBA" id="ARBA00022448"/>
    </source>
</evidence>
<feature type="transmembrane region" description="Helical" evidence="9">
    <location>
        <begin position="255"/>
        <end position="277"/>
    </location>
</feature>
<dbReference type="OrthoDB" id="9808531at2"/>
<comment type="caution">
    <text evidence="12">The sequence shown here is derived from an EMBL/GenBank/DDBJ whole genome shotgun (WGS) entry which is preliminary data.</text>
</comment>
<feature type="transmembrane region" description="Helical" evidence="9">
    <location>
        <begin position="83"/>
        <end position="109"/>
    </location>
</feature>
<dbReference type="GeneID" id="93657745"/>
<dbReference type="CDD" id="cd06261">
    <property type="entry name" value="TM_PBP2"/>
    <property type="match status" value="1"/>
</dbReference>
<dbReference type="SUPFAM" id="SSF161098">
    <property type="entry name" value="MetI-like"/>
    <property type="match status" value="2"/>
</dbReference>
<evidence type="ECO:0000256" key="9">
    <source>
        <dbReference type="RuleBase" id="RU363032"/>
    </source>
</evidence>
<dbReference type="InterPro" id="IPR043429">
    <property type="entry name" value="ArtM/GltK/GlnP/TcyL/YhdX-like"/>
</dbReference>
<keyword evidence="14" id="KW-1185">Reference proteome</keyword>
<accession>A0A3M4VHY0</accession>
<dbReference type="Gene3D" id="1.10.3720.10">
    <property type="entry name" value="MetI-like"/>
    <property type="match status" value="2"/>
</dbReference>
<reference evidence="11 14" key="2">
    <citation type="submission" date="2020-05" db="EMBL/GenBank/DDBJ databases">
        <title>Genetic diversity of Pseudomonas cichorii.</title>
        <authorList>
            <person name="Tani S."/>
            <person name="Yagi H."/>
            <person name="Hashimoto S."/>
            <person name="Iiyama K."/>
            <person name="Furuya N."/>
        </authorList>
    </citation>
    <scope>NUCLEOTIDE SEQUENCE [LARGE SCALE GENOMIC DNA]</scope>
    <source>
        <strain evidence="11 14">LMG 2162</strain>
    </source>
</reference>
<dbReference type="Proteomes" id="UP000278332">
    <property type="component" value="Unassembled WGS sequence"/>
</dbReference>
<name>A0A3M4VHY0_PSECI</name>
<organism evidence="12 13">
    <name type="scientific">Pseudomonas cichorii</name>
    <dbReference type="NCBI Taxonomy" id="36746"/>
    <lineage>
        <taxon>Bacteria</taxon>
        <taxon>Pseudomonadati</taxon>
        <taxon>Pseudomonadota</taxon>
        <taxon>Gammaproteobacteria</taxon>
        <taxon>Pseudomonadales</taxon>
        <taxon>Pseudomonadaceae</taxon>
        <taxon>Pseudomonas</taxon>
    </lineage>
</organism>
<feature type="transmembrane region" description="Helical" evidence="9">
    <location>
        <begin position="335"/>
        <end position="353"/>
    </location>
</feature>
<evidence type="ECO:0000256" key="2">
    <source>
        <dbReference type="ARBA" id="ARBA00010072"/>
    </source>
</evidence>
<dbReference type="PROSITE" id="PS50928">
    <property type="entry name" value="ABC_TM1"/>
    <property type="match status" value="1"/>
</dbReference>
<evidence type="ECO:0000256" key="7">
    <source>
        <dbReference type="ARBA" id="ARBA00022989"/>
    </source>
</evidence>
<evidence type="ECO:0000313" key="12">
    <source>
        <dbReference type="EMBL" id="RMR50939.1"/>
    </source>
</evidence>
<feature type="transmembrane region" description="Helical" evidence="9">
    <location>
        <begin position="359"/>
        <end position="384"/>
    </location>
</feature>
<dbReference type="GO" id="GO:0006865">
    <property type="term" value="P:amino acid transport"/>
    <property type="evidence" value="ECO:0007669"/>
    <property type="project" value="UniProtKB-KW"/>
</dbReference>
<protein>
    <submittedName>
        <fullName evidence="11">Amino acid ABC transporter permease</fullName>
    </submittedName>
    <submittedName>
        <fullName evidence="12">Polar amino acid ABC transporter, inner membrane subunit</fullName>
    </submittedName>
</protein>
<dbReference type="InterPro" id="IPR035906">
    <property type="entry name" value="MetI-like_sf"/>
</dbReference>
<keyword evidence="5 9" id="KW-0812">Transmembrane</keyword>